<reference evidence="2 3" key="1">
    <citation type="submission" date="2024-08" db="EMBL/GenBank/DDBJ databases">
        <authorList>
            <person name="Cucini C."/>
            <person name="Frati F."/>
        </authorList>
    </citation>
    <scope>NUCLEOTIDE SEQUENCE [LARGE SCALE GENOMIC DNA]</scope>
</reference>
<organism evidence="2 3">
    <name type="scientific">Orchesella dallaii</name>
    <dbReference type="NCBI Taxonomy" id="48710"/>
    <lineage>
        <taxon>Eukaryota</taxon>
        <taxon>Metazoa</taxon>
        <taxon>Ecdysozoa</taxon>
        <taxon>Arthropoda</taxon>
        <taxon>Hexapoda</taxon>
        <taxon>Collembola</taxon>
        <taxon>Entomobryomorpha</taxon>
        <taxon>Entomobryoidea</taxon>
        <taxon>Orchesellidae</taxon>
        <taxon>Orchesellinae</taxon>
        <taxon>Orchesella</taxon>
    </lineage>
</organism>
<protein>
    <submittedName>
        <fullName evidence="2">Uncharacterized protein</fullName>
    </submittedName>
</protein>
<dbReference type="EMBL" id="CAXLJM020000040">
    <property type="protein sequence ID" value="CAL8108998.1"/>
    <property type="molecule type" value="Genomic_DNA"/>
</dbReference>
<evidence type="ECO:0000313" key="3">
    <source>
        <dbReference type="Proteomes" id="UP001642540"/>
    </source>
</evidence>
<name>A0ABP1QN21_9HEXA</name>
<feature type="signal peptide" evidence="1">
    <location>
        <begin position="1"/>
        <end position="18"/>
    </location>
</feature>
<evidence type="ECO:0000256" key="1">
    <source>
        <dbReference type="SAM" id="SignalP"/>
    </source>
</evidence>
<sequence>MKLYILLALGFVPAFVCGDVCEVGGTDCIKCLSIKGCSFFVTEEKASCHQLNEKLGKLRFKATKKSQCKTVHVLLEKKATTDSINSHENSSSSTNFTINIKQQQSLHEERAMIDSARSNEEKVNVATLQIPNVNTNIASISTSTDGTVQIPTVSVRRSIYQQQIFHQMERKEDETRDTVIPTVAVRRSIYQQHEKEVAPNSDDAAIIVPPSPNLNDHVPAETTPDLIDPVTMKSNEVQHPIQTGDAPTINGEESTETFVQLFNYHEHQLDSFFYDCSKENRLLKRVENSLCTSFRLLERTRKKQWIINARVTGVQYNETVCSFLKAEKLYCKTML</sequence>
<gene>
    <name evidence="2" type="ORF">ODALV1_LOCUS13163</name>
</gene>
<evidence type="ECO:0000313" key="2">
    <source>
        <dbReference type="EMBL" id="CAL8108998.1"/>
    </source>
</evidence>
<comment type="caution">
    <text evidence="2">The sequence shown here is derived from an EMBL/GenBank/DDBJ whole genome shotgun (WGS) entry which is preliminary data.</text>
</comment>
<accession>A0ABP1QN21</accession>
<keyword evidence="3" id="KW-1185">Reference proteome</keyword>
<feature type="chain" id="PRO_5047475726" evidence="1">
    <location>
        <begin position="19"/>
        <end position="335"/>
    </location>
</feature>
<proteinExistence type="predicted"/>
<keyword evidence="1" id="KW-0732">Signal</keyword>
<dbReference type="Proteomes" id="UP001642540">
    <property type="component" value="Unassembled WGS sequence"/>
</dbReference>